<feature type="domain" description="C-type lectin" evidence="2">
    <location>
        <begin position="80"/>
        <end position="165"/>
    </location>
</feature>
<dbReference type="FunFam" id="3.10.100.10:FF:000025">
    <property type="entry name" value="Mannose receptor C-type 1"/>
    <property type="match status" value="1"/>
</dbReference>
<dbReference type="PRINTS" id="PR01504">
    <property type="entry name" value="PNCREATITSAP"/>
</dbReference>
<dbReference type="Proteomes" id="UP000824782">
    <property type="component" value="Unassembled WGS sequence"/>
</dbReference>
<name>A0AAV6ZKF1_ENGPU</name>
<dbReference type="EMBL" id="WNYA01000609">
    <property type="protein sequence ID" value="KAG8547800.1"/>
    <property type="molecule type" value="Genomic_DNA"/>
</dbReference>
<dbReference type="PROSITE" id="PS00615">
    <property type="entry name" value="C_TYPE_LECTIN_1"/>
    <property type="match status" value="1"/>
</dbReference>
<gene>
    <name evidence="3" type="ORF">GDO81_027470</name>
</gene>
<dbReference type="InterPro" id="IPR018378">
    <property type="entry name" value="C-type_lectin_CS"/>
</dbReference>
<evidence type="ECO:0000259" key="2">
    <source>
        <dbReference type="PROSITE" id="PS50041"/>
    </source>
</evidence>
<dbReference type="InterPro" id="IPR016186">
    <property type="entry name" value="C-type_lectin-like/link_sf"/>
</dbReference>
<evidence type="ECO:0000313" key="4">
    <source>
        <dbReference type="Proteomes" id="UP000824782"/>
    </source>
</evidence>
<comment type="caution">
    <text evidence="3">The sequence shown here is derived from an EMBL/GenBank/DDBJ whole genome shotgun (WGS) entry which is preliminary data.</text>
</comment>
<dbReference type="AlphaFoldDB" id="A0AAV6ZKF1"/>
<evidence type="ECO:0000313" key="3">
    <source>
        <dbReference type="EMBL" id="KAG8547800.1"/>
    </source>
</evidence>
<dbReference type="PROSITE" id="PS50041">
    <property type="entry name" value="C_TYPE_LECTIN_2"/>
    <property type="match status" value="2"/>
</dbReference>
<reference evidence="3" key="1">
    <citation type="thesis" date="2020" institute="ProQuest LLC" country="789 East Eisenhower Parkway, Ann Arbor, MI, USA">
        <title>Comparative Genomics and Chromosome Evolution.</title>
        <authorList>
            <person name="Mudd A.B."/>
        </authorList>
    </citation>
    <scope>NUCLEOTIDE SEQUENCE</scope>
    <source>
        <strain evidence="3">237g6f4</strain>
        <tissue evidence="3">Blood</tissue>
    </source>
</reference>
<dbReference type="PANTHER" id="PTHR22803">
    <property type="entry name" value="MANNOSE, PHOSPHOLIPASE, LECTIN RECEPTOR RELATED"/>
    <property type="match status" value="1"/>
</dbReference>
<dbReference type="Pfam" id="PF00059">
    <property type="entry name" value="Lectin_C"/>
    <property type="match status" value="2"/>
</dbReference>
<dbReference type="SUPFAM" id="SSF56436">
    <property type="entry name" value="C-type lectin-like"/>
    <property type="match status" value="2"/>
</dbReference>
<accession>A0AAV6ZKF1</accession>
<dbReference type="SMART" id="SM00034">
    <property type="entry name" value="CLECT"/>
    <property type="match status" value="1"/>
</dbReference>
<dbReference type="InterPro" id="IPR016187">
    <property type="entry name" value="CTDL_fold"/>
</dbReference>
<proteinExistence type="predicted"/>
<evidence type="ECO:0000256" key="1">
    <source>
        <dbReference type="ARBA" id="ARBA00023157"/>
    </source>
</evidence>
<sequence>IRWMDGSPIDFVAWKLNQPNFSNNDEFCVEMTAPYGHWNDINCGVPHGFICERTNRSINTPLAPTIPAPEGGCPSDWLSFRQKCYRIYDPKDESLHWDDARSRCQSFGGNLVTINDDLVQSFLMSNLKNITDDVWIGLHDKNKENKFVWTDQSGVYYTNWVKGWPQPRSRLWSVSNL</sequence>
<keyword evidence="1" id="KW-1015">Disulfide bond</keyword>
<keyword evidence="4" id="KW-1185">Reference proteome</keyword>
<feature type="domain" description="C-type lectin" evidence="2">
    <location>
        <begin position="1"/>
        <end position="52"/>
    </location>
</feature>
<organism evidence="3 4">
    <name type="scientific">Engystomops pustulosus</name>
    <name type="common">Tungara frog</name>
    <name type="synonym">Physalaemus pustulosus</name>
    <dbReference type="NCBI Taxonomy" id="76066"/>
    <lineage>
        <taxon>Eukaryota</taxon>
        <taxon>Metazoa</taxon>
        <taxon>Chordata</taxon>
        <taxon>Craniata</taxon>
        <taxon>Vertebrata</taxon>
        <taxon>Euteleostomi</taxon>
        <taxon>Amphibia</taxon>
        <taxon>Batrachia</taxon>
        <taxon>Anura</taxon>
        <taxon>Neobatrachia</taxon>
        <taxon>Hyloidea</taxon>
        <taxon>Leptodactylidae</taxon>
        <taxon>Leiuperinae</taxon>
        <taxon>Engystomops</taxon>
    </lineage>
</organism>
<dbReference type="Gene3D" id="3.10.100.10">
    <property type="entry name" value="Mannose-Binding Protein A, subunit A"/>
    <property type="match status" value="2"/>
</dbReference>
<feature type="non-terminal residue" evidence="3">
    <location>
        <position position="1"/>
    </location>
</feature>
<dbReference type="InterPro" id="IPR001304">
    <property type="entry name" value="C-type_lectin-like"/>
</dbReference>
<protein>
    <recommendedName>
        <fullName evidence="2">C-type lectin domain-containing protein</fullName>
    </recommendedName>
</protein>
<dbReference type="CDD" id="cd00037">
    <property type="entry name" value="CLECT"/>
    <property type="match status" value="1"/>
</dbReference>
<dbReference type="InterPro" id="IPR050111">
    <property type="entry name" value="C-type_lectin/snaclec_domain"/>
</dbReference>